<evidence type="ECO:0000256" key="2">
    <source>
        <dbReference type="ARBA" id="ARBA00022490"/>
    </source>
</evidence>
<reference evidence="5" key="1">
    <citation type="submission" date="2017-02" db="UniProtKB">
        <authorList>
            <consortium name="WormBaseParasite"/>
        </authorList>
    </citation>
    <scope>IDENTIFICATION</scope>
</reference>
<sequence>MFVHLFTQVLYQVPSDTPCDVPVAEMRAAVTLADDEPPQSPHSKVFSRCFEEASQFTAGGSSWQETPLSTTVVRSRLSRRRRSARSESTIRYEAMLKFQDYVFDQMLHRGERGLVACGSLPLLRVNRTAVPTHQRSVELSASCAFPETETHNGSIAGGRYSKSMTAYYEGQPPVAEQAPNPFDVALKMSISKAKLLAAARKSEARPSSPVQTPPVEFTPFGEVRLDMGEVVGLSIKVFRDEMEKFLKFYQVYVHFGTGQPEHRFFVLSNRAVYLLSLQCNLVSARKTYIICAYLALRNIDFIAVGADYEVLYLHTVKGVSLEAADGTKLDLSVLEVCTACTQLGQAIVDAVSNAYKQCFASNDQGRPSLDIYTDCTPQRLILTKFVAKELRQDNPKLECYCLAQWRQTRTDCAVGENVPQRSGFLYHKLVKSNLWLPHSGDCRQSFFHLQGKKLYQFEDSTCKVGERVVAIQEMVSSVSELQGREQSPHMFQMEFNNGEKHEFICPSGSDLQKWVSLLNFALSTTDLDDEAVACIAIVSGGAILIAQEGLNCAVDGFMRLLTRIDLEQIESAIGVLASERYACVLNNAQNFDWIFLRSPDQVDRFLAVLQRLGVKQVSSEEGGSSRLTAILNSMPLSGDLFYFSDAHSDDAFEL</sequence>
<proteinExistence type="predicted"/>
<evidence type="ECO:0000313" key="5">
    <source>
        <dbReference type="WBParaSite" id="ALUE_0001262301-mRNA-1"/>
    </source>
</evidence>
<dbReference type="InterPro" id="IPR011993">
    <property type="entry name" value="PH-like_dom_sf"/>
</dbReference>
<organism evidence="4 5">
    <name type="scientific">Ascaris lumbricoides</name>
    <name type="common">Giant roundworm</name>
    <dbReference type="NCBI Taxonomy" id="6252"/>
    <lineage>
        <taxon>Eukaryota</taxon>
        <taxon>Metazoa</taxon>
        <taxon>Ecdysozoa</taxon>
        <taxon>Nematoda</taxon>
        <taxon>Chromadorea</taxon>
        <taxon>Rhabditida</taxon>
        <taxon>Spirurina</taxon>
        <taxon>Ascaridomorpha</taxon>
        <taxon>Ascaridoidea</taxon>
        <taxon>Ascarididae</taxon>
        <taxon>Ascaris</taxon>
    </lineage>
</organism>
<dbReference type="GO" id="GO:0007030">
    <property type="term" value="P:Golgi organization"/>
    <property type="evidence" value="ECO:0007669"/>
    <property type="project" value="TreeGrafter"/>
</dbReference>
<dbReference type="Proteomes" id="UP000036681">
    <property type="component" value="Unplaced"/>
</dbReference>
<dbReference type="InterPro" id="IPR053015">
    <property type="entry name" value="PH_domain-containing_M2"/>
</dbReference>
<dbReference type="AlphaFoldDB" id="A0A0M3I6F3"/>
<keyword evidence="2" id="KW-0963">Cytoplasm</keyword>
<comment type="subcellular location">
    <subcellularLocation>
        <location evidence="1">Cytoplasm</location>
    </subcellularLocation>
</comment>
<dbReference type="GO" id="GO:0019894">
    <property type="term" value="F:kinesin binding"/>
    <property type="evidence" value="ECO:0007669"/>
    <property type="project" value="TreeGrafter"/>
</dbReference>
<dbReference type="SUPFAM" id="SSF50729">
    <property type="entry name" value="PH domain-like"/>
    <property type="match status" value="1"/>
</dbReference>
<evidence type="ECO:0000259" key="3">
    <source>
        <dbReference type="SMART" id="SM00233"/>
    </source>
</evidence>
<dbReference type="GO" id="GO:0032880">
    <property type="term" value="P:regulation of protein localization"/>
    <property type="evidence" value="ECO:0007669"/>
    <property type="project" value="TreeGrafter"/>
</dbReference>
<dbReference type="InterPro" id="IPR057288">
    <property type="entry name" value="PH_PLEKHM2"/>
</dbReference>
<accession>A0A0M3I6F3</accession>
<dbReference type="Pfam" id="PF23142">
    <property type="entry name" value="PH_PLEKHM2"/>
    <property type="match status" value="1"/>
</dbReference>
<dbReference type="GO" id="GO:0032418">
    <property type="term" value="P:lysosome localization"/>
    <property type="evidence" value="ECO:0007669"/>
    <property type="project" value="TreeGrafter"/>
</dbReference>
<name>A0A0M3I6F3_ASCLU</name>
<evidence type="ECO:0000256" key="1">
    <source>
        <dbReference type="ARBA" id="ARBA00004496"/>
    </source>
</evidence>
<dbReference type="CDD" id="cd00821">
    <property type="entry name" value="PH"/>
    <property type="match status" value="1"/>
</dbReference>
<dbReference type="WBParaSite" id="ALUE_0001262301-mRNA-1">
    <property type="protein sequence ID" value="ALUE_0001262301-mRNA-1"/>
    <property type="gene ID" value="ALUE_0001262301"/>
</dbReference>
<dbReference type="PANTHER" id="PTHR46556:SF1">
    <property type="entry name" value="PLECKSTRIN HOMOLOGY DOMAIN-CONTAINING FAMILY M MEMBER 2"/>
    <property type="match status" value="1"/>
</dbReference>
<evidence type="ECO:0000313" key="4">
    <source>
        <dbReference type="Proteomes" id="UP000036681"/>
    </source>
</evidence>
<dbReference type="Gene3D" id="2.30.29.30">
    <property type="entry name" value="Pleckstrin-homology domain (PH domain)/Phosphotyrosine-binding domain (PTB)"/>
    <property type="match status" value="1"/>
</dbReference>
<protein>
    <submittedName>
        <fullName evidence="5">PH domain-containing protein</fullName>
    </submittedName>
</protein>
<dbReference type="SMART" id="SM00233">
    <property type="entry name" value="PH"/>
    <property type="match status" value="1"/>
</dbReference>
<dbReference type="PANTHER" id="PTHR46556">
    <property type="entry name" value="PLECKSTRIN HOMOLOGY DOMAIN-CONTAINING FAMILY M MEMBER 2"/>
    <property type="match status" value="1"/>
</dbReference>
<dbReference type="InterPro" id="IPR001849">
    <property type="entry name" value="PH_domain"/>
</dbReference>
<keyword evidence="4" id="KW-1185">Reference proteome</keyword>
<dbReference type="GO" id="GO:0010008">
    <property type="term" value="C:endosome membrane"/>
    <property type="evidence" value="ECO:0007669"/>
    <property type="project" value="TreeGrafter"/>
</dbReference>
<feature type="domain" description="PH" evidence="3">
    <location>
        <begin position="419"/>
        <end position="525"/>
    </location>
</feature>